<evidence type="ECO:0000313" key="1">
    <source>
        <dbReference type="EMBL" id="WOH13995.1"/>
    </source>
</evidence>
<proteinExistence type="predicted"/>
<dbReference type="AlphaFoldDB" id="A0AAF0XTR7"/>
<reference evidence="1" key="1">
    <citation type="journal article" date="2016" name="Nat. Genet.">
        <title>A high-quality carrot genome assembly provides new insights into carotenoid accumulation and asterid genome evolution.</title>
        <authorList>
            <person name="Iorizzo M."/>
            <person name="Ellison S."/>
            <person name="Senalik D."/>
            <person name="Zeng P."/>
            <person name="Satapoomin P."/>
            <person name="Huang J."/>
            <person name="Bowman M."/>
            <person name="Iovene M."/>
            <person name="Sanseverino W."/>
            <person name="Cavagnaro P."/>
            <person name="Yildiz M."/>
            <person name="Macko-Podgorni A."/>
            <person name="Moranska E."/>
            <person name="Grzebelus E."/>
            <person name="Grzebelus D."/>
            <person name="Ashrafi H."/>
            <person name="Zheng Z."/>
            <person name="Cheng S."/>
            <person name="Spooner D."/>
            <person name="Van Deynze A."/>
            <person name="Simon P."/>
        </authorList>
    </citation>
    <scope>NUCLEOTIDE SEQUENCE</scope>
    <source>
        <tissue evidence="1">Leaf</tissue>
    </source>
</reference>
<protein>
    <submittedName>
        <fullName evidence="1">Uncharacterized protein</fullName>
    </submittedName>
</protein>
<gene>
    <name evidence="1" type="ORF">DCAR_0933510</name>
</gene>
<accession>A0AAF0XTR7</accession>
<evidence type="ECO:0000313" key="2">
    <source>
        <dbReference type="Proteomes" id="UP000077755"/>
    </source>
</evidence>
<reference evidence="1" key="2">
    <citation type="submission" date="2022-03" db="EMBL/GenBank/DDBJ databases">
        <title>Draft title - Genomic analysis of global carrot germplasm unveils the trajectory of domestication and the origin of high carotenoid orange carrot.</title>
        <authorList>
            <person name="Iorizzo M."/>
            <person name="Ellison S."/>
            <person name="Senalik D."/>
            <person name="Macko-Podgorni A."/>
            <person name="Grzebelus D."/>
            <person name="Bostan H."/>
            <person name="Rolling W."/>
            <person name="Curaba J."/>
            <person name="Simon P."/>
        </authorList>
    </citation>
    <scope>NUCLEOTIDE SEQUENCE</scope>
    <source>
        <tissue evidence="1">Leaf</tissue>
    </source>
</reference>
<organism evidence="1 2">
    <name type="scientific">Daucus carota subsp. sativus</name>
    <name type="common">Carrot</name>
    <dbReference type="NCBI Taxonomy" id="79200"/>
    <lineage>
        <taxon>Eukaryota</taxon>
        <taxon>Viridiplantae</taxon>
        <taxon>Streptophyta</taxon>
        <taxon>Embryophyta</taxon>
        <taxon>Tracheophyta</taxon>
        <taxon>Spermatophyta</taxon>
        <taxon>Magnoliopsida</taxon>
        <taxon>eudicotyledons</taxon>
        <taxon>Gunneridae</taxon>
        <taxon>Pentapetalae</taxon>
        <taxon>asterids</taxon>
        <taxon>campanulids</taxon>
        <taxon>Apiales</taxon>
        <taxon>Apiaceae</taxon>
        <taxon>Apioideae</taxon>
        <taxon>Scandiceae</taxon>
        <taxon>Daucinae</taxon>
        <taxon>Daucus</taxon>
        <taxon>Daucus sect. Daucus</taxon>
    </lineage>
</organism>
<keyword evidence="2" id="KW-1185">Reference proteome</keyword>
<name>A0AAF0XTR7_DAUCS</name>
<dbReference type="EMBL" id="CP093351">
    <property type="protein sequence ID" value="WOH13995.1"/>
    <property type="molecule type" value="Genomic_DNA"/>
</dbReference>
<dbReference type="Proteomes" id="UP000077755">
    <property type="component" value="Chromosome 9"/>
</dbReference>
<sequence length="102" mass="11410">MEPALRPWNRCCILRTNDHFIDIIDSIRLIAIMIIINLMRNQIERAIGGLAGFLLGDARSWEASFTVGVAIFGISCYCLKACVETVRAQLLRGIRSTDKEGL</sequence>